<dbReference type="InterPro" id="IPR043502">
    <property type="entry name" value="DNA/RNA_pol_sf"/>
</dbReference>
<dbReference type="PANTHER" id="PTHR24559">
    <property type="entry name" value="TRANSPOSON TY3-I GAG-POL POLYPROTEIN"/>
    <property type="match status" value="1"/>
</dbReference>
<evidence type="ECO:0000259" key="1">
    <source>
        <dbReference type="Pfam" id="PF00078"/>
    </source>
</evidence>
<dbReference type="CDD" id="cd01647">
    <property type="entry name" value="RT_LTR"/>
    <property type="match status" value="1"/>
</dbReference>
<proteinExistence type="predicted"/>
<sequence>MRCICGSIQWQALLEYHEGTEDGRVPSHVPRPTDETKFAKLSKYVLRMVEDLMDRAKKFRDGSKPEIGSILVPFNLKDFNDLYERTQMVERDFAKRVAASRSQFMPLSRRAIRLPAQGRLFAVTREETKDSPTVIDTILLHDQVAYALFDLDGHKGRIDLIVLEMYNFDVIIGMDWLTKQKAIVDCYRRDVQFNPLDGVSFEFVGDRGGISILLVSSMEAMRLMESGCQGDLATIVDMSIEESRIEDIVVVYEFPDVFPQKLPRLPSEREIEFVVELAPRTELISKASYRMALSELKEASVFFEIDLRTGCYRLRIKKEDIPKTAFRMHCEHYEFIVMPCGLTNAPATFMDLTNRVFKEFLDRFVIIFIDDILVYSRSMEDHE</sequence>
<dbReference type="PANTHER" id="PTHR24559:SF444">
    <property type="entry name" value="REVERSE TRANSCRIPTASE DOMAIN-CONTAINING PROTEIN"/>
    <property type="match status" value="1"/>
</dbReference>
<gene>
    <name evidence="3" type="primary">LOC115750806</name>
</gene>
<accession>A0A8B8QCF8</accession>
<dbReference type="Pfam" id="PF00078">
    <property type="entry name" value="RVT_1"/>
    <property type="match status" value="1"/>
</dbReference>
<dbReference type="InterPro" id="IPR053134">
    <property type="entry name" value="RNA-dir_DNA_polymerase"/>
</dbReference>
<reference evidence="3" key="1">
    <citation type="submission" date="2025-08" db="UniProtKB">
        <authorList>
            <consortium name="RefSeq"/>
        </authorList>
    </citation>
    <scope>IDENTIFICATION</scope>
    <source>
        <tissue evidence="3">Leaf</tissue>
    </source>
</reference>
<evidence type="ECO:0000313" key="2">
    <source>
        <dbReference type="Proteomes" id="UP000827889"/>
    </source>
</evidence>
<dbReference type="Gene3D" id="2.40.70.10">
    <property type="entry name" value="Acid Proteases"/>
    <property type="match status" value="1"/>
</dbReference>
<evidence type="ECO:0000313" key="3">
    <source>
        <dbReference type="RefSeq" id="XP_030544223.2"/>
    </source>
</evidence>
<dbReference type="GeneID" id="115750806"/>
<organism evidence="2 3">
    <name type="scientific">Rhodamnia argentea</name>
    <dbReference type="NCBI Taxonomy" id="178133"/>
    <lineage>
        <taxon>Eukaryota</taxon>
        <taxon>Viridiplantae</taxon>
        <taxon>Streptophyta</taxon>
        <taxon>Embryophyta</taxon>
        <taxon>Tracheophyta</taxon>
        <taxon>Spermatophyta</taxon>
        <taxon>Magnoliopsida</taxon>
        <taxon>eudicotyledons</taxon>
        <taxon>Gunneridae</taxon>
        <taxon>Pentapetalae</taxon>
        <taxon>rosids</taxon>
        <taxon>malvids</taxon>
        <taxon>Myrtales</taxon>
        <taxon>Myrtaceae</taxon>
        <taxon>Myrtoideae</taxon>
        <taxon>Myrteae</taxon>
        <taxon>Australasian group</taxon>
        <taxon>Rhodamnia</taxon>
    </lineage>
</organism>
<dbReference type="RefSeq" id="XP_030544223.2">
    <property type="nucleotide sequence ID" value="XM_030688363.2"/>
</dbReference>
<dbReference type="InterPro" id="IPR021109">
    <property type="entry name" value="Peptidase_aspartic_dom_sf"/>
</dbReference>
<dbReference type="SUPFAM" id="SSF56672">
    <property type="entry name" value="DNA/RNA polymerases"/>
    <property type="match status" value="1"/>
</dbReference>
<protein>
    <submittedName>
        <fullName evidence="3">Uncharacterized protein LOC115750806</fullName>
    </submittedName>
</protein>
<dbReference type="Proteomes" id="UP000827889">
    <property type="component" value="Chromosome 4"/>
</dbReference>
<dbReference type="InterPro" id="IPR000477">
    <property type="entry name" value="RT_dom"/>
</dbReference>
<dbReference type="Pfam" id="PF08284">
    <property type="entry name" value="RVP_2"/>
    <property type="match status" value="1"/>
</dbReference>
<keyword evidence="2" id="KW-1185">Reference proteome</keyword>
<dbReference type="KEGG" id="rarg:115750806"/>
<feature type="domain" description="Reverse transcriptase" evidence="1">
    <location>
        <begin position="254"/>
        <end position="383"/>
    </location>
</feature>
<dbReference type="AlphaFoldDB" id="A0A8B8QCF8"/>
<dbReference type="InterPro" id="IPR043128">
    <property type="entry name" value="Rev_trsase/Diguanyl_cyclase"/>
</dbReference>
<name>A0A8B8QCF8_9MYRT</name>
<dbReference type="Gene3D" id="3.30.70.270">
    <property type="match status" value="1"/>
</dbReference>